<dbReference type="RefSeq" id="WP_092429636.1">
    <property type="nucleotide sequence ID" value="NZ_FNCL01000015.1"/>
</dbReference>
<organism evidence="2 3">
    <name type="scientific">Alloyangia pacifica</name>
    <dbReference type="NCBI Taxonomy" id="311180"/>
    <lineage>
        <taxon>Bacteria</taxon>
        <taxon>Pseudomonadati</taxon>
        <taxon>Pseudomonadota</taxon>
        <taxon>Alphaproteobacteria</taxon>
        <taxon>Rhodobacterales</taxon>
        <taxon>Roseobacteraceae</taxon>
        <taxon>Alloyangia</taxon>
    </lineage>
</organism>
<keyword evidence="3" id="KW-1185">Reference proteome</keyword>
<evidence type="ECO:0000256" key="1">
    <source>
        <dbReference type="SAM" id="MobiDB-lite"/>
    </source>
</evidence>
<protein>
    <recommendedName>
        <fullName evidence="4">Dihydroorotate dehydrogenase</fullName>
    </recommendedName>
</protein>
<proteinExistence type="predicted"/>
<gene>
    <name evidence="2" type="ORF">SAMN04488050_11459</name>
</gene>
<name>A0A1I6W245_9RHOB</name>
<evidence type="ECO:0008006" key="4">
    <source>
        <dbReference type="Google" id="ProtNLM"/>
    </source>
</evidence>
<dbReference type="Proteomes" id="UP000199392">
    <property type="component" value="Unassembled WGS sequence"/>
</dbReference>
<evidence type="ECO:0000313" key="2">
    <source>
        <dbReference type="EMBL" id="SFT20040.1"/>
    </source>
</evidence>
<reference evidence="3" key="1">
    <citation type="submission" date="2016-10" db="EMBL/GenBank/DDBJ databases">
        <authorList>
            <person name="Varghese N."/>
            <person name="Submissions S."/>
        </authorList>
    </citation>
    <scope>NUCLEOTIDE SEQUENCE [LARGE SCALE GENOMIC DNA]</scope>
    <source>
        <strain evidence="3">DSM 26894</strain>
    </source>
</reference>
<feature type="compositionally biased region" description="Basic and acidic residues" evidence="1">
    <location>
        <begin position="1"/>
        <end position="12"/>
    </location>
</feature>
<dbReference type="EMBL" id="FOZW01000014">
    <property type="protein sequence ID" value="SFT20040.1"/>
    <property type="molecule type" value="Genomic_DNA"/>
</dbReference>
<dbReference type="STRING" id="311180.SAMN04488050_11459"/>
<evidence type="ECO:0000313" key="3">
    <source>
        <dbReference type="Proteomes" id="UP000199392"/>
    </source>
</evidence>
<accession>A0A1I6W245</accession>
<sequence length="130" mass="13912">MTMTDQRRKEEGPLASLFEAERQDAPLPSGDWMARMEALALEVQPAARPAPRPEERRSPPLLRRVSAWREALQTFGGWPALAGLAAACAAGVWIGVASPETMTTLLSSDSSSLLSAVDPASGFDYAMLGL</sequence>
<dbReference type="AlphaFoldDB" id="A0A1I6W245"/>
<feature type="region of interest" description="Disordered" evidence="1">
    <location>
        <begin position="1"/>
        <end position="25"/>
    </location>
</feature>
<dbReference type="OrthoDB" id="7863719at2"/>